<comment type="caution">
    <text evidence="1">The sequence shown here is derived from an EMBL/GenBank/DDBJ whole genome shotgun (WGS) entry which is preliminary data.</text>
</comment>
<name>A0AAV9M9A7_9SOLN</name>
<dbReference type="AlphaFoldDB" id="A0AAV9M9A7"/>
<evidence type="ECO:0000313" key="2">
    <source>
        <dbReference type="Proteomes" id="UP001311915"/>
    </source>
</evidence>
<gene>
    <name evidence="1" type="ORF">R3W88_008677</name>
</gene>
<accession>A0AAV9M9A7</accession>
<organism evidence="1 2">
    <name type="scientific">Solanum pinnatisectum</name>
    <name type="common">tansyleaf nightshade</name>
    <dbReference type="NCBI Taxonomy" id="50273"/>
    <lineage>
        <taxon>Eukaryota</taxon>
        <taxon>Viridiplantae</taxon>
        <taxon>Streptophyta</taxon>
        <taxon>Embryophyta</taxon>
        <taxon>Tracheophyta</taxon>
        <taxon>Spermatophyta</taxon>
        <taxon>Magnoliopsida</taxon>
        <taxon>eudicotyledons</taxon>
        <taxon>Gunneridae</taxon>
        <taxon>Pentapetalae</taxon>
        <taxon>asterids</taxon>
        <taxon>lamiids</taxon>
        <taxon>Solanales</taxon>
        <taxon>Solanaceae</taxon>
        <taxon>Solanoideae</taxon>
        <taxon>Solaneae</taxon>
        <taxon>Solanum</taxon>
    </lineage>
</organism>
<sequence length="321" mass="36418">MTSPSENHNLAIIPYEYPDSPFILPDIMLIDSFGVTHLAYTLMVDASIQGEKYSQRLNSHYDDTPLVKMIPKKLHCRLHRVSGKYPPFAPSVAIPAKVTRAVYHGIKSKFIPHENPIDILDDIVETKKDKKRKRSASTGSFKKQDTASTLIKKSSHTVDSVDDMVITAEIVRRGLWHFRKERWNALFLQGNRRRKMGKKETREFYINVVGSVSSITSKALLTTKNEEIAALRASHSNAMDQLHINYGLEHAGLVEENAKLKEELSKAQPTLETERSSNSAHLKSFVAMFAKVLRPHLFVCHLLCRYASPCCVMCFEILLKL</sequence>
<proteinExistence type="predicted"/>
<evidence type="ECO:0000313" key="1">
    <source>
        <dbReference type="EMBL" id="KAK4734416.1"/>
    </source>
</evidence>
<dbReference type="Proteomes" id="UP001311915">
    <property type="component" value="Unassembled WGS sequence"/>
</dbReference>
<protein>
    <submittedName>
        <fullName evidence="1">Uncharacterized protein</fullName>
    </submittedName>
</protein>
<dbReference type="EMBL" id="JAWPEI010000002">
    <property type="protein sequence ID" value="KAK4734416.1"/>
    <property type="molecule type" value="Genomic_DNA"/>
</dbReference>
<reference evidence="1 2" key="1">
    <citation type="submission" date="2023-10" db="EMBL/GenBank/DDBJ databases">
        <title>Genome-Wide Identification Analysis in wild type Solanum Pinnatisectum Reveals Some Genes Defensing Phytophthora Infestans.</title>
        <authorList>
            <person name="Sun C."/>
        </authorList>
    </citation>
    <scope>NUCLEOTIDE SEQUENCE [LARGE SCALE GENOMIC DNA]</scope>
    <source>
        <strain evidence="1">LQN</strain>
        <tissue evidence="1">Leaf</tissue>
    </source>
</reference>
<keyword evidence="2" id="KW-1185">Reference proteome</keyword>